<dbReference type="GO" id="GO:0004674">
    <property type="term" value="F:protein serine/threonine kinase activity"/>
    <property type="evidence" value="ECO:0007669"/>
    <property type="project" value="UniProtKB-KW"/>
</dbReference>
<comment type="caution">
    <text evidence="10">The sequence shown here is derived from an EMBL/GenBank/DDBJ whole genome shotgun (WGS) entry which is preliminary data.</text>
</comment>
<dbReference type="Gene3D" id="1.25.40.10">
    <property type="entry name" value="Tetratricopeptide repeat domain"/>
    <property type="match status" value="1"/>
</dbReference>
<dbReference type="RefSeq" id="WP_083165218.1">
    <property type="nucleotide sequence ID" value="NZ_MVHF01000016.1"/>
</dbReference>
<dbReference type="PANTHER" id="PTHR43289">
    <property type="entry name" value="MITOGEN-ACTIVATED PROTEIN KINASE KINASE KINASE 20-RELATED"/>
    <property type="match status" value="1"/>
</dbReference>
<keyword evidence="11" id="KW-1185">Reference proteome</keyword>
<feature type="region of interest" description="Disordered" evidence="8">
    <location>
        <begin position="304"/>
        <end position="332"/>
    </location>
</feature>
<protein>
    <recommendedName>
        <fullName evidence="1">non-specific serine/threonine protein kinase</fullName>
        <ecNumber evidence="1">2.7.11.1</ecNumber>
    </recommendedName>
</protein>
<dbReference type="EMBL" id="MVHF01000016">
    <property type="protein sequence ID" value="ORA34471.1"/>
    <property type="molecule type" value="Genomic_DNA"/>
</dbReference>
<evidence type="ECO:0000256" key="4">
    <source>
        <dbReference type="ARBA" id="ARBA00022741"/>
    </source>
</evidence>
<evidence type="ECO:0000259" key="9">
    <source>
        <dbReference type="PROSITE" id="PS50011"/>
    </source>
</evidence>
<dbReference type="InterPro" id="IPR027417">
    <property type="entry name" value="P-loop_NTPase"/>
</dbReference>
<dbReference type="InterPro" id="IPR016236">
    <property type="entry name" value="Ser/Thr_kinase_PknK_prd"/>
</dbReference>
<reference evidence="10 11" key="1">
    <citation type="submission" date="2017-02" db="EMBL/GenBank/DDBJ databases">
        <title>The new phylogeny of genus Mycobacterium.</title>
        <authorList>
            <person name="Tortoli E."/>
            <person name="Trovato A."/>
            <person name="Cirillo D.M."/>
        </authorList>
    </citation>
    <scope>NUCLEOTIDE SEQUENCE [LARGE SCALE GENOMIC DNA]</scope>
    <source>
        <strain evidence="10 11">RW6</strain>
    </source>
</reference>
<evidence type="ECO:0000313" key="10">
    <source>
        <dbReference type="EMBL" id="ORA34471.1"/>
    </source>
</evidence>
<evidence type="ECO:0000256" key="8">
    <source>
        <dbReference type="SAM" id="MobiDB-lite"/>
    </source>
</evidence>
<dbReference type="PROSITE" id="PS50011">
    <property type="entry name" value="PROTEIN_KINASE_DOM"/>
    <property type="match status" value="1"/>
</dbReference>
<dbReference type="SUPFAM" id="SSF52540">
    <property type="entry name" value="P-loop containing nucleoside triphosphate hydrolases"/>
    <property type="match status" value="1"/>
</dbReference>
<dbReference type="Gene3D" id="3.30.200.20">
    <property type="entry name" value="Phosphorylase Kinase, domain 1"/>
    <property type="match status" value="1"/>
</dbReference>
<evidence type="ECO:0000256" key="1">
    <source>
        <dbReference type="ARBA" id="ARBA00012513"/>
    </source>
</evidence>
<dbReference type="Pfam" id="PF00069">
    <property type="entry name" value="Pkinase"/>
    <property type="match status" value="1"/>
</dbReference>
<keyword evidence="4 7" id="KW-0547">Nucleotide-binding</keyword>
<proteinExistence type="predicted"/>
<dbReference type="InterPro" id="IPR011009">
    <property type="entry name" value="Kinase-like_dom_sf"/>
</dbReference>
<dbReference type="InterPro" id="IPR017441">
    <property type="entry name" value="Protein_kinase_ATP_BS"/>
</dbReference>
<organism evidence="10 11">
    <name type="scientific">Mycobacterium aquaticum</name>
    <dbReference type="NCBI Taxonomy" id="1927124"/>
    <lineage>
        <taxon>Bacteria</taxon>
        <taxon>Bacillati</taxon>
        <taxon>Actinomycetota</taxon>
        <taxon>Actinomycetes</taxon>
        <taxon>Mycobacteriales</taxon>
        <taxon>Mycobacteriaceae</taxon>
        <taxon>Mycobacterium</taxon>
    </lineage>
</organism>
<dbReference type="OrthoDB" id="136365at2"/>
<evidence type="ECO:0000313" key="11">
    <source>
        <dbReference type="Proteomes" id="UP000192448"/>
    </source>
</evidence>
<gene>
    <name evidence="10" type="ORF">BST13_17135</name>
</gene>
<dbReference type="Pfam" id="PF25873">
    <property type="entry name" value="WHD_MalT"/>
    <property type="match status" value="1"/>
</dbReference>
<dbReference type="InterPro" id="IPR008271">
    <property type="entry name" value="Ser/Thr_kinase_AS"/>
</dbReference>
<dbReference type="InterPro" id="IPR000719">
    <property type="entry name" value="Prot_kinase_dom"/>
</dbReference>
<evidence type="ECO:0000256" key="6">
    <source>
        <dbReference type="ARBA" id="ARBA00022840"/>
    </source>
</evidence>
<dbReference type="PANTHER" id="PTHR43289:SF6">
    <property type="entry name" value="SERINE_THREONINE-PROTEIN KINASE NEKL-3"/>
    <property type="match status" value="1"/>
</dbReference>
<dbReference type="SMART" id="SM00220">
    <property type="entry name" value="S_TKc"/>
    <property type="match status" value="1"/>
</dbReference>
<dbReference type="InterPro" id="IPR059106">
    <property type="entry name" value="WHD_MalT"/>
</dbReference>
<dbReference type="STRING" id="1927124.BST13_17135"/>
<evidence type="ECO:0000256" key="7">
    <source>
        <dbReference type="PROSITE-ProRule" id="PRU10141"/>
    </source>
</evidence>
<feature type="binding site" evidence="7">
    <location>
        <position position="55"/>
    </location>
    <ligand>
        <name>ATP</name>
        <dbReference type="ChEBI" id="CHEBI:30616"/>
    </ligand>
</feature>
<evidence type="ECO:0000256" key="3">
    <source>
        <dbReference type="ARBA" id="ARBA00022679"/>
    </source>
</evidence>
<dbReference type="GO" id="GO:0005524">
    <property type="term" value="F:ATP binding"/>
    <property type="evidence" value="ECO:0007669"/>
    <property type="project" value="UniProtKB-UniRule"/>
</dbReference>
<sequence length="1107" mass="119108">MAEGDPLATRQSYAGDLTAELADEGFGEAQEIGRGGFGIVYRCAQPTLDRTVAVKVLNSDLDDENIDRFLREQRAMGRLSGHPNIATIMQVGVTTGGRPYLVMPFYAKGSLEALIAKHGPLDWVEMLSVGVKIAGALDAAHGAGILHRDVKPGNILLSDYGEPQLTDFGIARVSGGFQTSSGLITGSPAFTAPEVLEGGAPSVVSDVYSLGATLFCALTGHAAFERRQGEKVVAQFLRITSQPIPDLRERGMPDDVAAAIEQAMSRDPAERPASVSELGDILREVQQHNKLGVDVMARPVELGVERQAPAPSAERRRTVTPPPTPATKYRPATPVKGLVNRERLTRLLREGDRRRLVFIHAPLGYGKSTLAAQWRDELTGAGVAVGWLTIDEDDNNVVWFLAHLVEAIRRVRPGLAESLGATLEEHGENADRYVLTALVDGIHASGERMAVVIDDWHRVSDPRTSAALGLLIDNGCHHLQLIVTSWSGSGLPLSKLRIHDELVEINENTMRFDVEEARALLLEVGKLDLSPEDVAALTTSTDGWAAALQLATLSLRGAEDAVSLIARIAGHDGVVGEVVGEFLAENVLDTLEPELLDYLMLTSITSQICGPLAEALTGLPGGQARLEDVERRGLFLRRACEDRTWFRYHHMFAEFLRRRLQRDRPGIINELHRAAAAWFAANHDLNDAVDHALAAGDPAYAIELVEQDETYLLEQSKMTTFLAIVKKLPPQAVVARAPLQLVIAWANILLQRRAETYTALNRFETALRSSGLPESVQTDLRVDADVVRSVAEAFGDHIDRIEALVAEVLARPDSLPPRVAGVAGNIATFAAIYRFDYAAARRHSAFAARYHDLMGAFAPVYRLCFDAIAAKHQLDISGAMDALRQAHGMGAELGPHSHAVRVAGALLGELLYDTGELAEASRIIEESYVLGSEGGAVDYMIALYGTAARLKAADGDLDAAATRLSDGMRAAERLDLPRLAAVMTNLRIRLGLPVTPDVASRLHASSAVIAGVDGIATITAEFEEDCAVRLLAASDSADDRAEALRRAEQLDAGIDGAQRPWAALQAGLLVAETLVAAGRQADGLGHPAVARCAELGLTRILEDAGLA</sequence>
<dbReference type="PROSITE" id="PS00108">
    <property type="entry name" value="PROTEIN_KINASE_ST"/>
    <property type="match status" value="1"/>
</dbReference>
<dbReference type="EC" id="2.7.11.1" evidence="1"/>
<dbReference type="AlphaFoldDB" id="A0A1X0AWM1"/>
<evidence type="ECO:0000256" key="5">
    <source>
        <dbReference type="ARBA" id="ARBA00022777"/>
    </source>
</evidence>
<keyword evidence="6 7" id="KW-0067">ATP-binding</keyword>
<name>A0A1X0AWM1_9MYCO</name>
<dbReference type="InterPro" id="IPR011990">
    <property type="entry name" value="TPR-like_helical_dom_sf"/>
</dbReference>
<dbReference type="Gene3D" id="3.40.50.300">
    <property type="entry name" value="P-loop containing nucleotide triphosphate hydrolases"/>
    <property type="match status" value="1"/>
</dbReference>
<dbReference type="Gene3D" id="1.10.510.10">
    <property type="entry name" value="Transferase(Phosphotransferase) domain 1"/>
    <property type="match status" value="1"/>
</dbReference>
<dbReference type="PIRSF" id="PIRSF000574">
    <property type="entry name" value="Ser/Thr_PK_PknK_prd"/>
    <property type="match status" value="1"/>
</dbReference>
<dbReference type="CDD" id="cd14014">
    <property type="entry name" value="STKc_PknB_like"/>
    <property type="match status" value="1"/>
</dbReference>
<accession>A0A1X0AWM1</accession>
<keyword evidence="3" id="KW-0808">Transferase</keyword>
<keyword evidence="5 10" id="KW-0418">Kinase</keyword>
<feature type="domain" description="Protein kinase" evidence="9">
    <location>
        <begin position="26"/>
        <end position="291"/>
    </location>
</feature>
<dbReference type="SUPFAM" id="SSF56112">
    <property type="entry name" value="Protein kinase-like (PK-like)"/>
    <property type="match status" value="1"/>
</dbReference>
<dbReference type="GO" id="GO:0080090">
    <property type="term" value="P:regulation of primary metabolic process"/>
    <property type="evidence" value="ECO:0007669"/>
    <property type="project" value="UniProtKB-ARBA"/>
</dbReference>
<dbReference type="Proteomes" id="UP000192448">
    <property type="component" value="Unassembled WGS sequence"/>
</dbReference>
<keyword evidence="2" id="KW-0723">Serine/threonine-protein kinase</keyword>
<dbReference type="PROSITE" id="PS00107">
    <property type="entry name" value="PROTEIN_KINASE_ATP"/>
    <property type="match status" value="1"/>
</dbReference>
<evidence type="ECO:0000256" key="2">
    <source>
        <dbReference type="ARBA" id="ARBA00022527"/>
    </source>
</evidence>